<proteinExistence type="predicted"/>
<sequence length="187" mass="20897">MDLVQTLGQYVPAVWTQTTAEIDAEIREELEFHLDMRTEENIRAGMAPALARRDAQERFGDFESSHRACRKITLGPRLALRRLQTALLALLIGVVVYQAVVLARVQQANQSQIESLKNTIDQLQAAQVSPSNERAPVPSWHWDPGLPTESLTSTLVPTVPEDWGTAPGVLDRPWCDWQALDEPPGEH</sequence>
<dbReference type="RefSeq" id="WP_252850667.1">
    <property type="nucleotide sequence ID" value="NZ_JAMXLR010000006.1"/>
</dbReference>
<dbReference type="NCBIfam" id="NF038403">
    <property type="entry name" value="perm_prefix_1"/>
    <property type="match status" value="1"/>
</dbReference>
<gene>
    <name evidence="2" type="ORF">NG895_01480</name>
</gene>
<organism evidence="2 3">
    <name type="scientific">Aeoliella straminimaris</name>
    <dbReference type="NCBI Taxonomy" id="2954799"/>
    <lineage>
        <taxon>Bacteria</taxon>
        <taxon>Pseudomonadati</taxon>
        <taxon>Planctomycetota</taxon>
        <taxon>Planctomycetia</taxon>
        <taxon>Pirellulales</taxon>
        <taxon>Lacipirellulaceae</taxon>
        <taxon>Aeoliella</taxon>
    </lineage>
</organism>
<protein>
    <submittedName>
        <fullName evidence="2">Permease prefix domain 1-containing protein</fullName>
    </submittedName>
</protein>
<name>A0A9X2JFM7_9BACT</name>
<dbReference type="AlphaFoldDB" id="A0A9X2JFM7"/>
<dbReference type="EMBL" id="JAMXLR010000006">
    <property type="protein sequence ID" value="MCO6042568.1"/>
    <property type="molecule type" value="Genomic_DNA"/>
</dbReference>
<evidence type="ECO:0000313" key="2">
    <source>
        <dbReference type="EMBL" id="MCO6042568.1"/>
    </source>
</evidence>
<evidence type="ECO:0000313" key="3">
    <source>
        <dbReference type="Proteomes" id="UP001155241"/>
    </source>
</evidence>
<feature type="transmembrane region" description="Helical" evidence="1">
    <location>
        <begin position="86"/>
        <end position="105"/>
    </location>
</feature>
<keyword evidence="1" id="KW-0812">Transmembrane</keyword>
<keyword evidence="3" id="KW-1185">Reference proteome</keyword>
<reference evidence="2" key="1">
    <citation type="submission" date="2022-06" db="EMBL/GenBank/DDBJ databases">
        <title>Aeoliella straminimaris, a novel planctomycete from sediments.</title>
        <authorList>
            <person name="Vitorino I.R."/>
            <person name="Lage O.M."/>
        </authorList>
    </citation>
    <scope>NUCLEOTIDE SEQUENCE</scope>
    <source>
        <strain evidence="2">ICT_H6.2</strain>
    </source>
</reference>
<dbReference type="InterPro" id="IPR047928">
    <property type="entry name" value="Perm_prefix_1"/>
</dbReference>
<keyword evidence="1" id="KW-1133">Transmembrane helix</keyword>
<keyword evidence="1" id="KW-0472">Membrane</keyword>
<comment type="caution">
    <text evidence="2">The sequence shown here is derived from an EMBL/GenBank/DDBJ whole genome shotgun (WGS) entry which is preliminary data.</text>
</comment>
<dbReference type="Proteomes" id="UP001155241">
    <property type="component" value="Unassembled WGS sequence"/>
</dbReference>
<evidence type="ECO:0000256" key="1">
    <source>
        <dbReference type="SAM" id="Phobius"/>
    </source>
</evidence>
<accession>A0A9X2JFM7</accession>